<protein>
    <submittedName>
        <fullName evidence="3">3-oxoacyl-ACP reductase</fullName>
    </submittedName>
</protein>
<dbReference type="Pfam" id="PF13561">
    <property type="entry name" value="adh_short_C2"/>
    <property type="match status" value="1"/>
</dbReference>
<dbReference type="EMBL" id="PIQI01000009">
    <property type="protein sequence ID" value="PJZ06940.1"/>
    <property type="molecule type" value="Genomic_DNA"/>
</dbReference>
<dbReference type="RefSeq" id="WP_100700214.1">
    <property type="nucleotide sequence ID" value="NZ_MLFP01000019.1"/>
</dbReference>
<keyword evidence="4" id="KW-1185">Reference proteome</keyword>
<sequence length="256" mass="27278">MKFADQTILVTGASRGIGAAIAKAFAAEGALVVVNYLRSEEAAMEVVKCCEALGGSALAIRADVTSAEQVAAMMEQIAHTTGRLDAVVNNAFAPYVFDTDNRQRFWETSWQGYQNQFEGAVGAAYNVCQAALPLMRSRTRGSIINLSSDLVARPSVPYHDYVTAKSALIGFSRSLAAELGPLGIRVNCVAPGLVYPTDASSATREDVREFITAQTPLRRIAEPVDVAGPVMFLASEWSEFVTGQTLYVDGGLVMGG</sequence>
<comment type="similarity">
    <text evidence="1">Belongs to the short-chain dehydrogenases/reductases (SDR) family.</text>
</comment>
<gene>
    <name evidence="3" type="ORF">PRCB_02695</name>
</gene>
<accession>A0A2M9WH98</accession>
<evidence type="ECO:0000313" key="4">
    <source>
        <dbReference type="Proteomes" id="UP000232062"/>
    </source>
</evidence>
<dbReference type="AlphaFoldDB" id="A0A2M9WH98"/>
<dbReference type="Gene3D" id="3.40.50.720">
    <property type="entry name" value="NAD(P)-binding Rossmann-like Domain"/>
    <property type="match status" value="1"/>
</dbReference>
<keyword evidence="2" id="KW-0560">Oxidoreductase</keyword>
<dbReference type="NCBIfam" id="NF006393">
    <property type="entry name" value="PRK08642.1"/>
    <property type="match status" value="1"/>
</dbReference>
<dbReference type="PRINTS" id="PR00080">
    <property type="entry name" value="SDRFAMILY"/>
</dbReference>
<dbReference type="FunFam" id="3.40.50.720:FF:000084">
    <property type="entry name" value="Short-chain dehydrogenase reductase"/>
    <property type="match status" value="1"/>
</dbReference>
<evidence type="ECO:0000313" key="3">
    <source>
        <dbReference type="EMBL" id="PJZ06940.1"/>
    </source>
</evidence>
<dbReference type="STRING" id="1076549.HA45_19170"/>
<dbReference type="InterPro" id="IPR036291">
    <property type="entry name" value="NAD(P)-bd_dom_sf"/>
</dbReference>
<dbReference type="PROSITE" id="PS00061">
    <property type="entry name" value="ADH_SHORT"/>
    <property type="match status" value="1"/>
</dbReference>
<dbReference type="PRINTS" id="PR00081">
    <property type="entry name" value="GDHRDH"/>
</dbReference>
<dbReference type="InterPro" id="IPR002347">
    <property type="entry name" value="SDR_fam"/>
</dbReference>
<reference evidence="3 4" key="1">
    <citation type="submission" date="2017-11" db="EMBL/GenBank/DDBJ databases">
        <title>The genome sequence of Pantoea rodasii DSM 26611.</title>
        <authorList>
            <person name="Gao J."/>
            <person name="Mao X."/>
            <person name="Sun J."/>
        </authorList>
    </citation>
    <scope>NUCLEOTIDE SEQUENCE [LARGE SCALE GENOMIC DNA]</scope>
    <source>
        <strain evidence="3 4">DSM 26611</strain>
    </source>
</reference>
<dbReference type="PANTHER" id="PTHR43639:SF1">
    <property type="entry name" value="SHORT-CHAIN DEHYDROGENASE_REDUCTASE FAMILY PROTEIN"/>
    <property type="match status" value="1"/>
</dbReference>
<dbReference type="InterPro" id="IPR020904">
    <property type="entry name" value="Sc_DH/Rdtase_CS"/>
</dbReference>
<organism evidence="3 4">
    <name type="scientific">Pantoea rodasii</name>
    <dbReference type="NCBI Taxonomy" id="1076549"/>
    <lineage>
        <taxon>Bacteria</taxon>
        <taxon>Pseudomonadati</taxon>
        <taxon>Pseudomonadota</taxon>
        <taxon>Gammaproteobacteria</taxon>
        <taxon>Enterobacterales</taxon>
        <taxon>Erwiniaceae</taxon>
        <taxon>Pantoea</taxon>
    </lineage>
</organism>
<dbReference type="PANTHER" id="PTHR43639">
    <property type="entry name" value="OXIDOREDUCTASE, SHORT-CHAIN DEHYDROGENASE/REDUCTASE FAMILY (AFU_ORTHOLOGUE AFUA_5G02870)"/>
    <property type="match status" value="1"/>
</dbReference>
<proteinExistence type="inferred from homology"/>
<dbReference type="OrthoDB" id="9789398at2"/>
<dbReference type="Proteomes" id="UP000232062">
    <property type="component" value="Unassembled WGS sequence"/>
</dbReference>
<evidence type="ECO:0000256" key="1">
    <source>
        <dbReference type="ARBA" id="ARBA00006484"/>
    </source>
</evidence>
<evidence type="ECO:0000256" key="2">
    <source>
        <dbReference type="ARBA" id="ARBA00023002"/>
    </source>
</evidence>
<dbReference type="GO" id="GO:0016491">
    <property type="term" value="F:oxidoreductase activity"/>
    <property type="evidence" value="ECO:0007669"/>
    <property type="project" value="UniProtKB-KW"/>
</dbReference>
<name>A0A2M9WH98_9GAMM</name>
<comment type="caution">
    <text evidence="3">The sequence shown here is derived from an EMBL/GenBank/DDBJ whole genome shotgun (WGS) entry which is preliminary data.</text>
</comment>
<dbReference type="SUPFAM" id="SSF51735">
    <property type="entry name" value="NAD(P)-binding Rossmann-fold domains"/>
    <property type="match status" value="1"/>
</dbReference>